<dbReference type="Proteomes" id="UP001341840">
    <property type="component" value="Unassembled WGS sequence"/>
</dbReference>
<keyword evidence="3" id="KW-1185">Reference proteome</keyword>
<comment type="caution">
    <text evidence="2">The sequence shown here is derived from an EMBL/GenBank/DDBJ whole genome shotgun (WGS) entry which is preliminary data.</text>
</comment>
<feature type="compositionally biased region" description="Gly residues" evidence="1">
    <location>
        <begin position="106"/>
        <end position="115"/>
    </location>
</feature>
<name>A0ABU6V2C9_9FABA</name>
<sequence>MCEGDEEEKEIGGMEPSLEKKEANEYEKVEEDPEEEDAEEEVPASTSLPMGIDATEEYLQFIEELEPRPEYSPICSGHASVSDSPEDTTDRQSDVSRHAENRDVTGGVGGGSGGGKKVRKKRLR</sequence>
<proteinExistence type="predicted"/>
<dbReference type="EMBL" id="JASCZI010151046">
    <property type="protein sequence ID" value="MED6167767.1"/>
    <property type="molecule type" value="Genomic_DNA"/>
</dbReference>
<gene>
    <name evidence="2" type="ORF">PIB30_005732</name>
</gene>
<organism evidence="2 3">
    <name type="scientific">Stylosanthes scabra</name>
    <dbReference type="NCBI Taxonomy" id="79078"/>
    <lineage>
        <taxon>Eukaryota</taxon>
        <taxon>Viridiplantae</taxon>
        <taxon>Streptophyta</taxon>
        <taxon>Embryophyta</taxon>
        <taxon>Tracheophyta</taxon>
        <taxon>Spermatophyta</taxon>
        <taxon>Magnoliopsida</taxon>
        <taxon>eudicotyledons</taxon>
        <taxon>Gunneridae</taxon>
        <taxon>Pentapetalae</taxon>
        <taxon>rosids</taxon>
        <taxon>fabids</taxon>
        <taxon>Fabales</taxon>
        <taxon>Fabaceae</taxon>
        <taxon>Papilionoideae</taxon>
        <taxon>50 kb inversion clade</taxon>
        <taxon>dalbergioids sensu lato</taxon>
        <taxon>Dalbergieae</taxon>
        <taxon>Pterocarpus clade</taxon>
        <taxon>Stylosanthes</taxon>
    </lineage>
</organism>
<protein>
    <submittedName>
        <fullName evidence="2">Uncharacterized protein</fullName>
    </submittedName>
</protein>
<evidence type="ECO:0000313" key="3">
    <source>
        <dbReference type="Proteomes" id="UP001341840"/>
    </source>
</evidence>
<feature type="compositionally biased region" description="Acidic residues" evidence="1">
    <location>
        <begin position="28"/>
        <end position="42"/>
    </location>
</feature>
<feature type="compositionally biased region" description="Basic and acidic residues" evidence="1">
    <location>
        <begin position="88"/>
        <end position="103"/>
    </location>
</feature>
<feature type="compositionally biased region" description="Basic and acidic residues" evidence="1">
    <location>
        <begin position="17"/>
        <end position="27"/>
    </location>
</feature>
<evidence type="ECO:0000256" key="1">
    <source>
        <dbReference type="SAM" id="MobiDB-lite"/>
    </source>
</evidence>
<evidence type="ECO:0000313" key="2">
    <source>
        <dbReference type="EMBL" id="MED6167767.1"/>
    </source>
</evidence>
<reference evidence="2 3" key="1">
    <citation type="journal article" date="2023" name="Plants (Basel)">
        <title>Bridging the Gap: Combining Genomics and Transcriptomics Approaches to Understand Stylosanthes scabra, an Orphan Legume from the Brazilian Caatinga.</title>
        <authorList>
            <person name="Ferreira-Neto J.R.C."/>
            <person name="da Silva M.D."/>
            <person name="Binneck E."/>
            <person name="de Melo N.F."/>
            <person name="da Silva R.H."/>
            <person name="de Melo A.L.T.M."/>
            <person name="Pandolfi V."/>
            <person name="Bustamante F.O."/>
            <person name="Brasileiro-Vidal A.C."/>
            <person name="Benko-Iseppon A.M."/>
        </authorList>
    </citation>
    <scope>NUCLEOTIDE SEQUENCE [LARGE SCALE GENOMIC DNA]</scope>
    <source>
        <tissue evidence="2">Leaves</tissue>
    </source>
</reference>
<accession>A0ABU6V2C9</accession>
<feature type="region of interest" description="Disordered" evidence="1">
    <location>
        <begin position="1"/>
        <end position="124"/>
    </location>
</feature>